<dbReference type="Proteomes" id="UP000214588">
    <property type="component" value="Unassembled WGS sequence"/>
</dbReference>
<gene>
    <name evidence="1" type="ORF">CDO51_06965</name>
</gene>
<sequence>MAKVVCPRCNNNHSDKFYKYTFDKYGHQKYQCKECFRQLHPTLAEGGDRRGPNKPHKYPSYPKCGKATFFSS</sequence>
<organism evidence="1 2">
    <name type="scientific">Natranaerobius trueperi</name>
    <dbReference type="NCBI Taxonomy" id="759412"/>
    <lineage>
        <taxon>Bacteria</taxon>
        <taxon>Bacillati</taxon>
        <taxon>Bacillota</taxon>
        <taxon>Clostridia</taxon>
        <taxon>Natranaerobiales</taxon>
        <taxon>Natranaerobiaceae</taxon>
        <taxon>Natranaerobius</taxon>
    </lineage>
</organism>
<proteinExistence type="predicted"/>
<accession>A0A226BXG7</accession>
<reference evidence="1 2" key="1">
    <citation type="submission" date="2017-06" db="EMBL/GenBank/DDBJ databases">
        <title>Draft Genome Sequence of Natranaerobius trueperi halophilic, alkalithermophilic bacteria from soda lakes.</title>
        <authorList>
            <person name="Zhao B."/>
        </authorList>
    </citation>
    <scope>NUCLEOTIDE SEQUENCE [LARGE SCALE GENOMIC DNA]</scope>
    <source>
        <strain evidence="1 2">DSM 18760</strain>
    </source>
</reference>
<dbReference type="AlphaFoldDB" id="A0A226BXG7"/>
<comment type="caution">
    <text evidence="1">The sequence shown here is derived from an EMBL/GenBank/DDBJ whole genome shotgun (WGS) entry which is preliminary data.</text>
</comment>
<name>A0A226BXG7_9FIRM</name>
<keyword evidence="2" id="KW-1185">Reference proteome</keyword>
<evidence type="ECO:0008006" key="3">
    <source>
        <dbReference type="Google" id="ProtNLM"/>
    </source>
</evidence>
<dbReference type="EMBL" id="NIQC01000013">
    <property type="protein sequence ID" value="OWZ83686.1"/>
    <property type="molecule type" value="Genomic_DNA"/>
</dbReference>
<protein>
    <recommendedName>
        <fullName evidence="3">InsA N-terminal domain-containing protein</fullName>
    </recommendedName>
</protein>
<evidence type="ECO:0000313" key="2">
    <source>
        <dbReference type="Proteomes" id="UP000214588"/>
    </source>
</evidence>
<evidence type="ECO:0000313" key="1">
    <source>
        <dbReference type="EMBL" id="OWZ83686.1"/>
    </source>
</evidence>